<keyword evidence="2" id="KW-0378">Hydrolase</keyword>
<accession>A0A3S9XAX0</accession>
<dbReference type="InterPro" id="IPR014729">
    <property type="entry name" value="Rossmann-like_a/b/a_fold"/>
</dbReference>
<keyword evidence="3" id="KW-1185">Reference proteome</keyword>
<sequence>MSNLDIQNIIHTLTEWFKKTGDCVIATSGGIDSMVLAYIAHQAIPQQVIIAHSTSVSVPTLDAARVRLYAEKYHWALQLIEAGELNDTTYRSNPVNRCYYCKCSLFTQLQKLQHGALVTGTNLDDLGDYRPGLIAAKEQGVLQPYVELSINKATIRKLSEYLQLDDLKDIPASPCLASRIETGISIEPTYLEVVDKIENHARKALQTDIVRFRIRKETVALELTPERLQQLSTLQQEALLSYIKQTITPLTIPQTIQFVPYQQGSAFIGVKHLE</sequence>
<dbReference type="Proteomes" id="UP000273143">
    <property type="component" value="Chromosome"/>
</dbReference>
<name>A0A3S9XAX0_9GAMM</name>
<proteinExistence type="predicted"/>
<dbReference type="PIRSF" id="PIRSF006661">
    <property type="entry name" value="PP-lp_UCP006661"/>
    <property type="match status" value="1"/>
</dbReference>
<gene>
    <name evidence="2" type="ORF">DM558_01530</name>
</gene>
<evidence type="ECO:0000313" key="2">
    <source>
        <dbReference type="EMBL" id="AZS49536.1"/>
    </source>
</evidence>
<dbReference type="PANTHER" id="PTHR43169">
    <property type="entry name" value="EXSB FAMILY PROTEIN"/>
    <property type="match status" value="1"/>
</dbReference>
<dbReference type="InterPro" id="IPR005232">
    <property type="entry name" value="LarE"/>
</dbReference>
<dbReference type="GO" id="GO:0016787">
    <property type="term" value="F:hydrolase activity"/>
    <property type="evidence" value="ECO:0007669"/>
    <property type="project" value="UniProtKB-KW"/>
</dbReference>
<evidence type="ECO:0000256" key="1">
    <source>
        <dbReference type="PIRSR" id="PIRSR006661-1"/>
    </source>
</evidence>
<dbReference type="EMBL" id="CP029822">
    <property type="protein sequence ID" value="AZS49536.1"/>
    <property type="molecule type" value="Genomic_DNA"/>
</dbReference>
<dbReference type="SUPFAM" id="SSF52402">
    <property type="entry name" value="Adenine nucleotide alpha hydrolases-like"/>
    <property type="match status" value="1"/>
</dbReference>
<dbReference type="Gene3D" id="3.40.50.620">
    <property type="entry name" value="HUPs"/>
    <property type="match status" value="1"/>
</dbReference>
<protein>
    <submittedName>
        <fullName evidence="2">Adenine nucleotide alpha hydrolase</fullName>
    </submittedName>
</protein>
<dbReference type="PANTHER" id="PTHR43169:SF2">
    <property type="entry name" value="NAD_GMP SYNTHASE DOMAIN-CONTAINING PROTEIN"/>
    <property type="match status" value="1"/>
</dbReference>
<dbReference type="InterPro" id="IPR052188">
    <property type="entry name" value="Ni-pincer_cofactor_biosynth"/>
</dbReference>
<feature type="active site" description="Nucleophile and sulfur donor" evidence="1">
    <location>
        <position position="175"/>
    </location>
</feature>
<reference evidence="3" key="1">
    <citation type="submission" date="2018-06" db="EMBL/GenBank/DDBJ databases">
        <title>Complete genome of Pseudomonas insecticola strain QZS01.</title>
        <authorList>
            <person name="Wang J."/>
            <person name="Su Q."/>
        </authorList>
    </citation>
    <scope>NUCLEOTIDE SEQUENCE [LARGE SCALE GENOMIC DNA]</scope>
    <source>
        <strain evidence="3">QZS01</strain>
    </source>
</reference>
<dbReference type="RefSeq" id="WP_127161738.1">
    <property type="nucleotide sequence ID" value="NZ_CP029822.1"/>
</dbReference>
<dbReference type="GO" id="GO:0016783">
    <property type="term" value="F:sulfurtransferase activity"/>
    <property type="evidence" value="ECO:0007669"/>
    <property type="project" value="InterPro"/>
</dbReference>
<dbReference type="AlphaFoldDB" id="A0A3S9XAX0"/>
<dbReference type="KEGG" id="emo:DM558_01530"/>
<evidence type="ECO:0000313" key="3">
    <source>
        <dbReference type="Proteomes" id="UP000273143"/>
    </source>
</evidence>
<organism evidence="2 3">
    <name type="scientific">Entomomonas moraniae</name>
    <dbReference type="NCBI Taxonomy" id="2213226"/>
    <lineage>
        <taxon>Bacteria</taxon>
        <taxon>Pseudomonadati</taxon>
        <taxon>Pseudomonadota</taxon>
        <taxon>Gammaproteobacteria</taxon>
        <taxon>Pseudomonadales</taxon>
        <taxon>Pseudomonadaceae</taxon>
        <taxon>Entomomonas</taxon>
    </lineage>
</organism>